<dbReference type="Pfam" id="PF00664">
    <property type="entry name" value="ABC_membrane"/>
    <property type="match status" value="1"/>
</dbReference>
<organism evidence="15 16">
    <name type="scientific">Tengunoibacter tsumagoiensis</name>
    <dbReference type="NCBI Taxonomy" id="2014871"/>
    <lineage>
        <taxon>Bacteria</taxon>
        <taxon>Bacillati</taxon>
        <taxon>Chloroflexota</taxon>
        <taxon>Ktedonobacteria</taxon>
        <taxon>Ktedonobacterales</taxon>
        <taxon>Dictyobacteraceae</taxon>
        <taxon>Tengunoibacter</taxon>
    </lineage>
</organism>
<proteinExistence type="predicted"/>
<feature type="domain" description="ABC transporter" evidence="12">
    <location>
        <begin position="472"/>
        <end position="705"/>
    </location>
</feature>
<evidence type="ECO:0000313" key="15">
    <source>
        <dbReference type="EMBL" id="GCE13648.1"/>
    </source>
</evidence>
<evidence type="ECO:0000259" key="14">
    <source>
        <dbReference type="PROSITE" id="PS50990"/>
    </source>
</evidence>
<sequence>MPQVLQMTAVECGAACLAMILCYYGRKTDITEIRNHHTIGRDGLTARAIVQTARHYGLRVRALSVQNTDLRFAPLPAIAHWEFNHFLVIEHWTPQYVDVVDPALGRRRLSPEEFNQGFTGVMLLLEPGEHFSQKGRPRVLTLRSYIIQYVKQAPWMLVQILLASLLLQVLGLTFPLFTKIIVDQIIPHQMYSVLTLLGLGMLIVLAGETVILFLRSTLLISLQTRIDLSMSANFFDHLLMLPQRYFQQRSSGDILARVSSNTVIRNVVSNQLVSTILDGSLVVLYLFILLSQSWMFGTAVVIIGCLQVILLVVTNAPIRHLISRELEAGGKTQGNVAEMLAGIETLKAAGAEQRAFQQWSNLYVEQLNVSVRLSFFSSSIGIIISTLQALAPLVFLWIGTIQVLNGSIELGTMLALNALAGSFLAPLSSLVSSGQQLQTVRSHLIRLADVMETETEQDLHEVAAPPQLSGQIQLQDVDFTYDSQLPNVLSKITLTIQPGQRIALVGRTGSGKTTLGSLLLGINLPTAGTILYDGIPLAGMDYQAVRNQFGTVTQNAHIFSGSVRHNIAFSNPDLPMEEVMHAAQLAELHEDILQMPMGYETYVSENGNALSGGQRQRLAIARAIAHKPRILLLDEATSALDVLTEKTVEQNLKQLPCTQILIAHRLSTVRYADHIIVLDQGSIIEQGSHEELLAMNGYYAQLIYSQLEEGEARRV</sequence>
<dbReference type="SUPFAM" id="SSF90123">
    <property type="entry name" value="ABC transporter transmembrane region"/>
    <property type="match status" value="1"/>
</dbReference>
<evidence type="ECO:0000256" key="6">
    <source>
        <dbReference type="ARBA" id="ARBA00022801"/>
    </source>
</evidence>
<dbReference type="CDD" id="cd18779">
    <property type="entry name" value="ABC_6TM_T1SS_like"/>
    <property type="match status" value="1"/>
</dbReference>
<dbReference type="GO" id="GO:0008234">
    <property type="term" value="F:cysteine-type peptidase activity"/>
    <property type="evidence" value="ECO:0007669"/>
    <property type="project" value="UniProtKB-KW"/>
</dbReference>
<keyword evidence="3" id="KW-1003">Cell membrane</keyword>
<feature type="transmembrane region" description="Helical" evidence="11">
    <location>
        <begin position="267"/>
        <end position="288"/>
    </location>
</feature>
<dbReference type="GO" id="GO:0005524">
    <property type="term" value="F:ATP binding"/>
    <property type="evidence" value="ECO:0007669"/>
    <property type="project" value="UniProtKB-KW"/>
</dbReference>
<name>A0A402A3A9_9CHLR</name>
<dbReference type="InterPro" id="IPR027417">
    <property type="entry name" value="P-loop_NTPase"/>
</dbReference>
<dbReference type="InterPro" id="IPR036640">
    <property type="entry name" value="ABC1_TM_sf"/>
</dbReference>
<evidence type="ECO:0000256" key="5">
    <source>
        <dbReference type="ARBA" id="ARBA00022741"/>
    </source>
</evidence>
<dbReference type="AlphaFoldDB" id="A0A402A3A9"/>
<dbReference type="Proteomes" id="UP000287352">
    <property type="component" value="Unassembled WGS sequence"/>
</dbReference>
<evidence type="ECO:0000256" key="7">
    <source>
        <dbReference type="ARBA" id="ARBA00022807"/>
    </source>
</evidence>
<evidence type="ECO:0000256" key="2">
    <source>
        <dbReference type="ARBA" id="ARBA00022448"/>
    </source>
</evidence>
<dbReference type="Gene3D" id="3.40.50.300">
    <property type="entry name" value="P-loop containing nucleotide triphosphate hydrolases"/>
    <property type="match status" value="1"/>
</dbReference>
<feature type="transmembrane region" description="Helical" evidence="11">
    <location>
        <begin position="375"/>
        <end position="398"/>
    </location>
</feature>
<keyword evidence="2" id="KW-0813">Transport</keyword>
<keyword evidence="6" id="KW-0378">Hydrolase</keyword>
<evidence type="ECO:0000256" key="8">
    <source>
        <dbReference type="ARBA" id="ARBA00022840"/>
    </source>
</evidence>
<evidence type="ECO:0000256" key="4">
    <source>
        <dbReference type="ARBA" id="ARBA00022692"/>
    </source>
</evidence>
<keyword evidence="9 11" id="KW-1133">Transmembrane helix</keyword>
<accession>A0A402A3A9</accession>
<feature type="transmembrane region" description="Helical" evidence="11">
    <location>
        <begin position="6"/>
        <end position="24"/>
    </location>
</feature>
<dbReference type="Pfam" id="PF00005">
    <property type="entry name" value="ABC_tran"/>
    <property type="match status" value="1"/>
</dbReference>
<dbReference type="Gene3D" id="3.90.70.10">
    <property type="entry name" value="Cysteine proteinases"/>
    <property type="match status" value="1"/>
</dbReference>
<dbReference type="PROSITE" id="PS50893">
    <property type="entry name" value="ABC_TRANSPORTER_2"/>
    <property type="match status" value="1"/>
</dbReference>
<dbReference type="InterPro" id="IPR039421">
    <property type="entry name" value="Type_1_exporter"/>
</dbReference>
<keyword evidence="16" id="KW-1185">Reference proteome</keyword>
<dbReference type="PANTHER" id="PTHR43394:SF1">
    <property type="entry name" value="ATP-BINDING CASSETTE SUB-FAMILY B MEMBER 10, MITOCHONDRIAL"/>
    <property type="match status" value="1"/>
</dbReference>
<dbReference type="GO" id="GO:0005886">
    <property type="term" value="C:plasma membrane"/>
    <property type="evidence" value="ECO:0007669"/>
    <property type="project" value="UniProtKB-SubCell"/>
</dbReference>
<evidence type="ECO:0000256" key="9">
    <source>
        <dbReference type="ARBA" id="ARBA00022989"/>
    </source>
</evidence>
<evidence type="ECO:0000256" key="3">
    <source>
        <dbReference type="ARBA" id="ARBA00022475"/>
    </source>
</evidence>
<keyword evidence="4 11" id="KW-0812">Transmembrane</keyword>
<keyword evidence="7" id="KW-0788">Thiol protease</keyword>
<dbReference type="PROSITE" id="PS50990">
    <property type="entry name" value="PEPTIDASE_C39"/>
    <property type="match status" value="1"/>
</dbReference>
<feature type="transmembrane region" description="Helical" evidence="11">
    <location>
        <begin position="153"/>
        <end position="178"/>
    </location>
</feature>
<dbReference type="FunFam" id="3.40.50.300:FF:000299">
    <property type="entry name" value="ABC transporter ATP-binding protein/permease"/>
    <property type="match status" value="1"/>
</dbReference>
<comment type="subcellular location">
    <subcellularLocation>
        <location evidence="1">Cell membrane</location>
        <topology evidence="1">Multi-pass membrane protein</topology>
    </subcellularLocation>
</comment>
<dbReference type="PROSITE" id="PS50929">
    <property type="entry name" value="ABC_TM1F"/>
    <property type="match status" value="1"/>
</dbReference>
<gene>
    <name evidence="15" type="ORF">KTT_35070</name>
</gene>
<feature type="transmembrane region" description="Helical" evidence="11">
    <location>
        <begin position="294"/>
        <end position="314"/>
    </location>
</feature>
<dbReference type="RefSeq" id="WP_218028941.1">
    <property type="nucleotide sequence ID" value="NZ_BIFR01000001.1"/>
</dbReference>
<comment type="caution">
    <text evidence="15">The sequence shown here is derived from an EMBL/GenBank/DDBJ whole genome shotgun (WGS) entry which is preliminary data.</text>
</comment>
<protein>
    <submittedName>
        <fullName evidence="15">NHLP family bacteriocin export ABC transporter peptidase/permease/ATPase</fullName>
    </submittedName>
</protein>
<dbReference type="PROSITE" id="PS00211">
    <property type="entry name" value="ABC_TRANSPORTER_1"/>
    <property type="match status" value="1"/>
</dbReference>
<dbReference type="InterPro" id="IPR017871">
    <property type="entry name" value="ABC_transporter-like_CS"/>
</dbReference>
<dbReference type="SUPFAM" id="SSF52540">
    <property type="entry name" value="P-loop containing nucleoside triphosphate hydrolases"/>
    <property type="match status" value="1"/>
</dbReference>
<dbReference type="GO" id="GO:0016887">
    <property type="term" value="F:ATP hydrolysis activity"/>
    <property type="evidence" value="ECO:0007669"/>
    <property type="project" value="InterPro"/>
</dbReference>
<dbReference type="InterPro" id="IPR011527">
    <property type="entry name" value="ABC1_TM_dom"/>
</dbReference>
<reference evidence="16" key="1">
    <citation type="submission" date="2018-12" db="EMBL/GenBank/DDBJ databases">
        <title>Tengunoibacter tsumagoiensis gen. nov., sp. nov., Dictyobacter kobayashii sp. nov., D. alpinus sp. nov., and D. joshuensis sp. nov. and description of Dictyobacteraceae fam. nov. within the order Ktedonobacterales isolated from Tengu-no-mugimeshi.</title>
        <authorList>
            <person name="Wang C.M."/>
            <person name="Zheng Y."/>
            <person name="Sakai Y."/>
            <person name="Toyoda A."/>
            <person name="Minakuchi Y."/>
            <person name="Abe K."/>
            <person name="Yokota A."/>
            <person name="Yabe S."/>
        </authorList>
    </citation>
    <scope>NUCLEOTIDE SEQUENCE [LARGE SCALE GENOMIC DNA]</scope>
    <source>
        <strain evidence="16">Uno3</strain>
    </source>
</reference>
<dbReference type="Pfam" id="PF03412">
    <property type="entry name" value="Peptidase_C39"/>
    <property type="match status" value="1"/>
</dbReference>
<dbReference type="InterPro" id="IPR005074">
    <property type="entry name" value="Peptidase_C39"/>
</dbReference>
<keyword evidence="5" id="KW-0547">Nucleotide-binding</keyword>
<evidence type="ECO:0000256" key="1">
    <source>
        <dbReference type="ARBA" id="ARBA00004651"/>
    </source>
</evidence>
<dbReference type="GO" id="GO:0006508">
    <property type="term" value="P:proteolysis"/>
    <property type="evidence" value="ECO:0007669"/>
    <property type="project" value="InterPro"/>
</dbReference>
<keyword evidence="7" id="KW-0645">Protease</keyword>
<keyword evidence="10 11" id="KW-0472">Membrane</keyword>
<dbReference type="SMART" id="SM00382">
    <property type="entry name" value="AAA"/>
    <property type="match status" value="1"/>
</dbReference>
<evidence type="ECO:0000259" key="13">
    <source>
        <dbReference type="PROSITE" id="PS50929"/>
    </source>
</evidence>
<feature type="domain" description="ABC transmembrane type-1" evidence="13">
    <location>
        <begin position="160"/>
        <end position="439"/>
    </location>
</feature>
<dbReference type="PANTHER" id="PTHR43394">
    <property type="entry name" value="ATP-DEPENDENT PERMEASE MDL1, MITOCHONDRIAL"/>
    <property type="match status" value="1"/>
</dbReference>
<dbReference type="InterPro" id="IPR003593">
    <property type="entry name" value="AAA+_ATPase"/>
</dbReference>
<evidence type="ECO:0000256" key="11">
    <source>
        <dbReference type="SAM" id="Phobius"/>
    </source>
</evidence>
<evidence type="ECO:0000259" key="12">
    <source>
        <dbReference type="PROSITE" id="PS50893"/>
    </source>
</evidence>
<dbReference type="EMBL" id="BIFR01000001">
    <property type="protein sequence ID" value="GCE13648.1"/>
    <property type="molecule type" value="Genomic_DNA"/>
</dbReference>
<dbReference type="InterPro" id="IPR003439">
    <property type="entry name" value="ABC_transporter-like_ATP-bd"/>
</dbReference>
<dbReference type="GO" id="GO:0015421">
    <property type="term" value="F:ABC-type oligopeptide transporter activity"/>
    <property type="evidence" value="ECO:0007669"/>
    <property type="project" value="TreeGrafter"/>
</dbReference>
<feature type="domain" description="Peptidase C39" evidence="14">
    <location>
        <begin position="6"/>
        <end position="125"/>
    </location>
</feature>
<feature type="transmembrane region" description="Helical" evidence="11">
    <location>
        <begin position="190"/>
        <end position="214"/>
    </location>
</feature>
<dbReference type="Gene3D" id="1.20.1560.10">
    <property type="entry name" value="ABC transporter type 1, transmembrane domain"/>
    <property type="match status" value="1"/>
</dbReference>
<evidence type="ECO:0000256" key="10">
    <source>
        <dbReference type="ARBA" id="ARBA00023136"/>
    </source>
</evidence>
<keyword evidence="8" id="KW-0067">ATP-binding</keyword>
<evidence type="ECO:0000313" key="16">
    <source>
        <dbReference type="Proteomes" id="UP000287352"/>
    </source>
</evidence>